<evidence type="ECO:0000256" key="1">
    <source>
        <dbReference type="SAM" id="MobiDB-lite"/>
    </source>
</evidence>
<evidence type="ECO:0000313" key="2">
    <source>
        <dbReference type="EMBL" id="PAN29156.1"/>
    </source>
</evidence>
<name>A0A2S3HSZ0_9POAL</name>
<feature type="region of interest" description="Disordered" evidence="1">
    <location>
        <begin position="1"/>
        <end position="88"/>
    </location>
</feature>
<organism evidence="2">
    <name type="scientific">Panicum hallii</name>
    <dbReference type="NCBI Taxonomy" id="206008"/>
    <lineage>
        <taxon>Eukaryota</taxon>
        <taxon>Viridiplantae</taxon>
        <taxon>Streptophyta</taxon>
        <taxon>Embryophyta</taxon>
        <taxon>Tracheophyta</taxon>
        <taxon>Spermatophyta</taxon>
        <taxon>Magnoliopsida</taxon>
        <taxon>Liliopsida</taxon>
        <taxon>Poales</taxon>
        <taxon>Poaceae</taxon>
        <taxon>PACMAD clade</taxon>
        <taxon>Panicoideae</taxon>
        <taxon>Panicodae</taxon>
        <taxon>Paniceae</taxon>
        <taxon>Panicinae</taxon>
        <taxon>Panicum</taxon>
        <taxon>Panicum sect. Panicum</taxon>
    </lineage>
</organism>
<gene>
    <name evidence="2" type="ORF">PAHAL_5G205100</name>
</gene>
<dbReference type="Gramene" id="PAN29156">
    <property type="protein sequence ID" value="PAN29156"/>
    <property type="gene ID" value="PAHAL_5G205100"/>
</dbReference>
<proteinExistence type="predicted"/>
<feature type="compositionally biased region" description="Low complexity" evidence="1">
    <location>
        <begin position="36"/>
        <end position="49"/>
    </location>
</feature>
<sequence>MGNAVPPRACRDEAGTSGGRRRRRPNPKDVATGTEAAAPYYDAAPRRTAVTSRKQRDEAEQEYEQPARAGRRRAGAVSWAGGGAAGKAPGATVATVKIVLRRKDAEALVARLNAQGARERKARMAELKGELRAVDCGGGGGGGASPASCRDAWRPRLAPIKEN</sequence>
<protein>
    <submittedName>
        <fullName evidence="2">Uncharacterized protein</fullName>
    </submittedName>
</protein>
<dbReference type="AlphaFoldDB" id="A0A2S3HSZ0"/>
<dbReference type="Proteomes" id="UP000243499">
    <property type="component" value="Chromosome 5"/>
</dbReference>
<accession>A0A2S3HSZ0</accession>
<dbReference type="EMBL" id="CM008050">
    <property type="protein sequence ID" value="PAN29156.1"/>
    <property type="molecule type" value="Genomic_DNA"/>
</dbReference>
<reference evidence="2" key="1">
    <citation type="submission" date="2018-04" db="EMBL/GenBank/DDBJ databases">
        <title>WGS assembly of Panicum hallii.</title>
        <authorList>
            <person name="Lovell J."/>
            <person name="Jenkins J."/>
            <person name="Lowry D."/>
            <person name="Mamidi S."/>
            <person name="Sreedasyam A."/>
            <person name="Weng X."/>
            <person name="Barry K."/>
            <person name="Bonette J."/>
            <person name="Campitelli B."/>
            <person name="Daum C."/>
            <person name="Gordon S."/>
            <person name="Gould B."/>
            <person name="Lipzen A."/>
            <person name="Macqueen A."/>
            <person name="Palacio-Mejia J."/>
            <person name="Plott C."/>
            <person name="Shakirov E."/>
            <person name="Shu S."/>
            <person name="Yoshinaga Y."/>
            <person name="Zane M."/>
            <person name="Rokhsar D."/>
            <person name="Grimwood J."/>
            <person name="Schmutz J."/>
            <person name="Juenger T."/>
        </authorList>
    </citation>
    <scope>NUCLEOTIDE SEQUENCE [LARGE SCALE GENOMIC DNA]</scope>
    <source>
        <strain evidence="2">FIL2</strain>
    </source>
</reference>